<dbReference type="AlphaFoldDB" id="A0A074Y6C6"/>
<evidence type="ECO:0000313" key="3">
    <source>
        <dbReference type="EMBL" id="KEQ91509.1"/>
    </source>
</evidence>
<feature type="compositionally biased region" description="Low complexity" evidence="1">
    <location>
        <begin position="548"/>
        <end position="561"/>
    </location>
</feature>
<feature type="compositionally biased region" description="Polar residues" evidence="1">
    <location>
        <begin position="413"/>
        <end position="428"/>
    </location>
</feature>
<dbReference type="Proteomes" id="UP000030641">
    <property type="component" value="Unassembled WGS sequence"/>
</dbReference>
<sequence>MTSSLVVWTLLGPAFAHIGLASGKATNTSATTWNASSRVNLSSALACASSISDWLSSSSSWSIYHNSTSVSEETQTQPGWSTEVVPIYYATSVTTLCDGYPRVVGSAQSTHKTTVLGTPGVSSTTRYNVTEYSYNVPPYSVSTAPCTIQQPDCQALYDLNNTLVQSQGTPICSFSSTSTSSKSFPTGPKGYACSYCNIVASTARLLYWPVRTLDGNGDLCNSTAQTQGLPRTGDGPNTFVADGVTITSPSVGVSLMGVSRADGCGVTVASTVVALHATDLVSIRGARALFSYYPFRFQDLNYKCRSRDNTTTWIQDYPGDGCYQEVPAEAYFSGESAFVWHEYYPTAYDTALTIGPDYRPYILPPSSMTEWANEVYSTDCYIQVDGVWDPPYALVQATTIVSPTLAWQTAAKTSKSVDSQALPAQTVPTMMVPTSDATTGSRTTFKPSNVATSRDSDRTEVAGPGTPSTESSLPTAESLENTSAPSTSEHDPDNLSSHPTATSSRTTPPNPTFKDTTTTTATTPDAISSSITIPGINLSSTDSVQNPQSETTTASQGSQTTTKSLQSSLIVQTATSGDDPCILLSSRGIGFMSVMQLFFIHVGLFLI</sequence>
<reference evidence="3 4" key="1">
    <citation type="journal article" date="2014" name="BMC Genomics">
        <title>Genome sequencing of four Aureobasidium pullulans varieties: biotechnological potential, stress tolerance, and description of new species.</title>
        <authorList>
            <person name="Gostin Ar C."/>
            <person name="Ohm R.A."/>
            <person name="Kogej T."/>
            <person name="Sonjak S."/>
            <person name="Turk M."/>
            <person name="Zajc J."/>
            <person name="Zalar P."/>
            <person name="Grube M."/>
            <person name="Sun H."/>
            <person name="Han J."/>
            <person name="Sharma A."/>
            <person name="Chiniquy J."/>
            <person name="Ngan C.Y."/>
            <person name="Lipzen A."/>
            <person name="Barry K."/>
            <person name="Grigoriev I.V."/>
            <person name="Gunde-Cimerman N."/>
        </authorList>
    </citation>
    <scope>NUCLEOTIDE SEQUENCE [LARGE SCALE GENOMIC DNA]</scope>
    <source>
        <strain evidence="3 4">EXF-2481</strain>
    </source>
</reference>
<dbReference type="GeneID" id="25367591"/>
<proteinExistence type="predicted"/>
<gene>
    <name evidence="3" type="ORF">AUEXF2481DRAFT_44107</name>
</gene>
<dbReference type="InParanoid" id="A0A074Y6C6"/>
<keyword evidence="2" id="KW-0732">Signal</keyword>
<name>A0A074Y6C6_AURSE</name>
<feature type="compositionally biased region" description="Polar residues" evidence="1">
    <location>
        <begin position="435"/>
        <end position="453"/>
    </location>
</feature>
<feature type="signal peptide" evidence="2">
    <location>
        <begin position="1"/>
        <end position="16"/>
    </location>
</feature>
<dbReference type="HOGENOM" id="CLU_449744_0_0_1"/>
<feature type="compositionally biased region" description="Low complexity" evidence="1">
    <location>
        <begin position="512"/>
        <end position="534"/>
    </location>
</feature>
<organism evidence="3 4">
    <name type="scientific">Aureobasidium subglaciale (strain EXF-2481)</name>
    <name type="common">Aureobasidium pullulans var. subglaciale</name>
    <dbReference type="NCBI Taxonomy" id="1043005"/>
    <lineage>
        <taxon>Eukaryota</taxon>
        <taxon>Fungi</taxon>
        <taxon>Dikarya</taxon>
        <taxon>Ascomycota</taxon>
        <taxon>Pezizomycotina</taxon>
        <taxon>Dothideomycetes</taxon>
        <taxon>Dothideomycetidae</taxon>
        <taxon>Dothideales</taxon>
        <taxon>Saccotheciaceae</taxon>
        <taxon>Aureobasidium</taxon>
    </lineage>
</organism>
<evidence type="ECO:0008006" key="5">
    <source>
        <dbReference type="Google" id="ProtNLM"/>
    </source>
</evidence>
<feature type="compositionally biased region" description="Polar residues" evidence="1">
    <location>
        <begin position="537"/>
        <end position="547"/>
    </location>
</feature>
<dbReference type="EMBL" id="KL584778">
    <property type="protein sequence ID" value="KEQ91509.1"/>
    <property type="molecule type" value="Genomic_DNA"/>
</dbReference>
<dbReference type="OrthoDB" id="3944128at2759"/>
<feature type="region of interest" description="Disordered" evidence="1">
    <location>
        <begin position="413"/>
        <end position="561"/>
    </location>
</feature>
<dbReference type="OMA" id="HESAHPA"/>
<feature type="compositionally biased region" description="Polar residues" evidence="1">
    <location>
        <begin position="466"/>
        <end position="487"/>
    </location>
</feature>
<accession>A0A074Y6C6</accession>
<feature type="chain" id="PRO_5001702917" description="Ig-like domain-containing protein" evidence="2">
    <location>
        <begin position="17"/>
        <end position="607"/>
    </location>
</feature>
<evidence type="ECO:0000256" key="2">
    <source>
        <dbReference type="SAM" id="SignalP"/>
    </source>
</evidence>
<evidence type="ECO:0000256" key="1">
    <source>
        <dbReference type="SAM" id="MobiDB-lite"/>
    </source>
</evidence>
<dbReference type="RefSeq" id="XP_013339950.1">
    <property type="nucleotide sequence ID" value="XM_013484496.1"/>
</dbReference>
<protein>
    <recommendedName>
        <fullName evidence="5">Ig-like domain-containing protein</fullName>
    </recommendedName>
</protein>
<feature type="compositionally biased region" description="Polar residues" evidence="1">
    <location>
        <begin position="494"/>
        <end position="505"/>
    </location>
</feature>
<evidence type="ECO:0000313" key="4">
    <source>
        <dbReference type="Proteomes" id="UP000030641"/>
    </source>
</evidence>
<keyword evidence="4" id="KW-1185">Reference proteome</keyword>